<dbReference type="NCBIfam" id="TIGR00619">
    <property type="entry name" value="sbcd"/>
    <property type="match status" value="1"/>
</dbReference>
<keyword evidence="4" id="KW-0255">Endonuclease</keyword>
<keyword evidence="7" id="KW-1185">Reference proteome</keyword>
<dbReference type="Pfam" id="PF00149">
    <property type="entry name" value="Metallophos"/>
    <property type="match status" value="1"/>
</dbReference>
<dbReference type="Proteomes" id="UP001629058">
    <property type="component" value="Unassembled WGS sequence"/>
</dbReference>
<dbReference type="SUPFAM" id="SSF56300">
    <property type="entry name" value="Metallo-dependent phosphatases"/>
    <property type="match status" value="1"/>
</dbReference>
<comment type="subunit">
    <text evidence="4">Heterodimer of SbcC and SbcD.</text>
</comment>
<dbReference type="GO" id="GO:0004527">
    <property type="term" value="F:exonuclease activity"/>
    <property type="evidence" value="ECO:0007669"/>
    <property type="project" value="UniProtKB-KW"/>
</dbReference>
<reference evidence="6 7" key="1">
    <citation type="submission" date="2024-06" db="EMBL/GenBank/DDBJ databases">
        <authorList>
            <person name="Kaempfer P."/>
            <person name="Viver T."/>
        </authorList>
    </citation>
    <scope>NUCLEOTIDE SEQUENCE [LARGE SCALE GENOMIC DNA]</scope>
    <source>
        <strain evidence="6 7">ST-37</strain>
    </source>
</reference>
<keyword evidence="3 4" id="KW-0269">Exonuclease</keyword>
<dbReference type="Gene3D" id="3.60.21.10">
    <property type="match status" value="1"/>
</dbReference>
<keyword evidence="4" id="KW-0233">DNA recombination</keyword>
<proteinExistence type="inferred from homology"/>
<evidence type="ECO:0000256" key="1">
    <source>
        <dbReference type="ARBA" id="ARBA00022722"/>
    </source>
</evidence>
<comment type="caution">
    <text evidence="6">The sequence shown here is derived from an EMBL/GenBank/DDBJ whole genome shotgun (WGS) entry which is preliminary data.</text>
</comment>
<accession>A0ABW8Y324</accession>
<evidence type="ECO:0000259" key="5">
    <source>
        <dbReference type="Pfam" id="PF00149"/>
    </source>
</evidence>
<organism evidence="6 7">
    <name type="scientific">Chryseobacterium terrae</name>
    <dbReference type="NCBI Taxonomy" id="3163299"/>
    <lineage>
        <taxon>Bacteria</taxon>
        <taxon>Pseudomonadati</taxon>
        <taxon>Bacteroidota</taxon>
        <taxon>Flavobacteriia</taxon>
        <taxon>Flavobacteriales</taxon>
        <taxon>Weeksellaceae</taxon>
        <taxon>Chryseobacterium group</taxon>
        <taxon>Chryseobacterium</taxon>
    </lineage>
</organism>
<dbReference type="PANTHER" id="PTHR30337">
    <property type="entry name" value="COMPONENT OF ATP-DEPENDENT DSDNA EXONUCLEASE"/>
    <property type="match status" value="1"/>
</dbReference>
<evidence type="ECO:0000313" key="7">
    <source>
        <dbReference type="Proteomes" id="UP001629058"/>
    </source>
</evidence>
<dbReference type="EMBL" id="JBELPY010000006">
    <property type="protein sequence ID" value="MFL9834599.1"/>
    <property type="molecule type" value="Genomic_DNA"/>
</dbReference>
<evidence type="ECO:0000256" key="3">
    <source>
        <dbReference type="ARBA" id="ARBA00022839"/>
    </source>
</evidence>
<dbReference type="RefSeq" id="WP_408090550.1">
    <property type="nucleotide sequence ID" value="NZ_JBELPY010000006.1"/>
</dbReference>
<dbReference type="PANTHER" id="PTHR30337:SF0">
    <property type="entry name" value="NUCLEASE SBCCD SUBUNIT D"/>
    <property type="match status" value="1"/>
</dbReference>
<evidence type="ECO:0000313" key="6">
    <source>
        <dbReference type="EMBL" id="MFL9834599.1"/>
    </source>
</evidence>
<dbReference type="InterPro" id="IPR050535">
    <property type="entry name" value="DNA_Repair-Maintenance_Comp"/>
</dbReference>
<keyword evidence="2 4" id="KW-0378">Hydrolase</keyword>
<dbReference type="InterPro" id="IPR041796">
    <property type="entry name" value="Mre11_N"/>
</dbReference>
<comment type="similarity">
    <text evidence="4">Belongs to the SbcD family.</text>
</comment>
<evidence type="ECO:0000256" key="4">
    <source>
        <dbReference type="RuleBase" id="RU363069"/>
    </source>
</evidence>
<evidence type="ECO:0000256" key="2">
    <source>
        <dbReference type="ARBA" id="ARBA00022801"/>
    </source>
</evidence>
<comment type="function">
    <text evidence="4">SbcCD cleaves DNA hairpin structures. These structures can inhibit DNA replication and are intermediates in certain DNA recombination reactions. The complex acts as a 3'-&gt;5' double strand exonuclease that can open hairpins. It also has a 5' single-strand endonuclease activity.</text>
</comment>
<feature type="domain" description="Calcineurin-like phosphoesterase" evidence="5">
    <location>
        <begin position="1"/>
        <end position="198"/>
    </location>
</feature>
<protein>
    <recommendedName>
        <fullName evidence="4">Nuclease SbcCD subunit D</fullName>
    </recommendedName>
</protein>
<keyword evidence="4" id="KW-0235">DNA replication</keyword>
<sequence>MKILHTADWHLGKRLDRFSRLEEQALVMNEIVDIADEQNVDLVLIAGDLFDNFNPSVEATELFYKTLKRLSLNGKRPVIAISGNHDSPNLIDAPDPLARECGIILIGHPKATINPFELEHFKISKSAEGFIEIELKNHNSPVRILHTPYANEVRLKEYFGENKESELNSILAEHWKKNADEFCNENGVNLLMTHLYMNKKDAPILEEPEGEKPIKIGNADLVFSDIIPPQIQYTALGHLHSFQNIGTDEKPVVYSSSPLCYSFSEAGQTKYVSVINAEPDQKVSFEKIALQNGKKLVRKTFDSIENTIEWLKENPNSLIELTLESETFLKAEERKIIYQSHSGIVHLIPKIKNQDVHENQLSEINLNQDIQTLFKNYFKSKNGGQEANEELINLFNEIASEK</sequence>
<keyword evidence="1 4" id="KW-0540">Nuclease</keyword>
<name>A0ABW8Y324_9FLAO</name>
<dbReference type="InterPro" id="IPR029052">
    <property type="entry name" value="Metallo-depent_PP-like"/>
</dbReference>
<gene>
    <name evidence="4 6" type="primary">sbcD</name>
    <name evidence="6" type="ORF">ABS765_11225</name>
</gene>
<dbReference type="InterPro" id="IPR004593">
    <property type="entry name" value="SbcD"/>
</dbReference>
<dbReference type="InterPro" id="IPR004843">
    <property type="entry name" value="Calcineurin-like_PHP"/>
</dbReference>
<dbReference type="CDD" id="cd00840">
    <property type="entry name" value="MPP_Mre11_N"/>
    <property type="match status" value="1"/>
</dbReference>